<comment type="caution">
    <text evidence="1">The sequence shown here is derived from an EMBL/GenBank/DDBJ whole genome shotgun (WGS) entry which is preliminary data.</text>
</comment>
<organism evidence="1 2">
    <name type="scientific">Hypoxylon rubiginosum</name>
    <dbReference type="NCBI Taxonomy" id="110542"/>
    <lineage>
        <taxon>Eukaryota</taxon>
        <taxon>Fungi</taxon>
        <taxon>Dikarya</taxon>
        <taxon>Ascomycota</taxon>
        <taxon>Pezizomycotina</taxon>
        <taxon>Sordariomycetes</taxon>
        <taxon>Xylariomycetidae</taxon>
        <taxon>Xylariales</taxon>
        <taxon>Hypoxylaceae</taxon>
        <taxon>Hypoxylon</taxon>
    </lineage>
</organism>
<keyword evidence="2" id="KW-1185">Reference proteome</keyword>
<proteinExistence type="predicted"/>
<evidence type="ECO:0000313" key="2">
    <source>
        <dbReference type="Proteomes" id="UP001497700"/>
    </source>
</evidence>
<name>A0ACB9YKJ9_9PEZI</name>
<protein>
    <submittedName>
        <fullName evidence="1">Uncharacterized protein</fullName>
    </submittedName>
</protein>
<gene>
    <name evidence="1" type="ORF">F4820DRAFT_462474</name>
</gene>
<dbReference type="Proteomes" id="UP001497700">
    <property type="component" value="Unassembled WGS sequence"/>
</dbReference>
<sequence length="229" mass="26264">MDPASIFQIVGTAISISEVVFRCINRLSVLKDKYQDAPMLLSTLIGQLYIIQAALDQLSAWNSQDLDRDPRYRHLALQMENSLDPFSPLIFTLQQQLDRHDSTEMTTKGKLLFLWSENEMTNYSVLLDRTTWAQQRDMIDREENQSIIKLAKDCSSSIVGQNEASSYISENSAAISTTFDFDTILFSSTLYQQAQRSHLRQAIRATRNQTTELPLAQLRARRTNTMKQM</sequence>
<accession>A0ACB9YKJ9</accession>
<dbReference type="EMBL" id="MU393632">
    <property type="protein sequence ID" value="KAI4859469.1"/>
    <property type="molecule type" value="Genomic_DNA"/>
</dbReference>
<evidence type="ECO:0000313" key="1">
    <source>
        <dbReference type="EMBL" id="KAI4859469.1"/>
    </source>
</evidence>
<reference evidence="1 2" key="1">
    <citation type="journal article" date="2022" name="New Phytol.">
        <title>Ecological generalism drives hyperdiversity of secondary metabolite gene clusters in xylarialean endophytes.</title>
        <authorList>
            <person name="Franco M.E.E."/>
            <person name="Wisecaver J.H."/>
            <person name="Arnold A.E."/>
            <person name="Ju Y.M."/>
            <person name="Slot J.C."/>
            <person name="Ahrendt S."/>
            <person name="Moore L.P."/>
            <person name="Eastman K.E."/>
            <person name="Scott K."/>
            <person name="Konkel Z."/>
            <person name="Mondo S.J."/>
            <person name="Kuo A."/>
            <person name="Hayes R.D."/>
            <person name="Haridas S."/>
            <person name="Andreopoulos B."/>
            <person name="Riley R."/>
            <person name="LaButti K."/>
            <person name="Pangilinan J."/>
            <person name="Lipzen A."/>
            <person name="Amirebrahimi M."/>
            <person name="Yan J."/>
            <person name="Adam C."/>
            <person name="Keymanesh K."/>
            <person name="Ng V."/>
            <person name="Louie K."/>
            <person name="Northen T."/>
            <person name="Drula E."/>
            <person name="Henrissat B."/>
            <person name="Hsieh H.M."/>
            <person name="Youens-Clark K."/>
            <person name="Lutzoni F."/>
            <person name="Miadlikowska J."/>
            <person name="Eastwood D.C."/>
            <person name="Hamelin R.C."/>
            <person name="Grigoriev I.V."/>
            <person name="U'Ren J.M."/>
        </authorList>
    </citation>
    <scope>NUCLEOTIDE SEQUENCE [LARGE SCALE GENOMIC DNA]</scope>
    <source>
        <strain evidence="1 2">CBS 119005</strain>
    </source>
</reference>